<protein>
    <submittedName>
        <fullName evidence="2">Uncharacterized protein</fullName>
    </submittedName>
</protein>
<evidence type="ECO:0000256" key="1">
    <source>
        <dbReference type="SAM" id="Phobius"/>
    </source>
</evidence>
<keyword evidence="1" id="KW-1133">Transmembrane helix</keyword>
<dbReference type="Proteomes" id="UP000029736">
    <property type="component" value="Unassembled WGS sequence"/>
</dbReference>
<reference evidence="2 3" key="1">
    <citation type="journal article" date="2014" name="Int. J. Syst. Evol. Microbiol.">
        <title>Phaeodactylibacter xiamenensis gen. nov., sp. nov., a member of the family Saprospiraceae isolated from the marine alga Phaeodactylum tricornutum.</title>
        <authorList>
            <person name="Chen Z.Jr."/>
            <person name="Lei X."/>
            <person name="Lai Q."/>
            <person name="Li Y."/>
            <person name="Zhang B."/>
            <person name="Zhang J."/>
            <person name="Zhang H."/>
            <person name="Yang L."/>
            <person name="Zheng W."/>
            <person name="Tian Y."/>
            <person name="Yu Z."/>
            <person name="Xu H.Jr."/>
            <person name="Zheng T."/>
        </authorList>
    </citation>
    <scope>NUCLEOTIDE SEQUENCE [LARGE SCALE GENOMIC DNA]</scope>
    <source>
        <strain evidence="2 3">KD52</strain>
    </source>
</reference>
<gene>
    <name evidence="2" type="ORF">IX84_29120</name>
</gene>
<keyword evidence="1" id="KW-0812">Transmembrane</keyword>
<sequence length="75" mass="8068">MVYKEGGYKRTRISKLHDITPTHLILDLHGDAFKEIPRADILKITIKNKFGLATGVIGGLALGVGLGIALMIGIL</sequence>
<feature type="transmembrane region" description="Helical" evidence="1">
    <location>
        <begin position="50"/>
        <end position="74"/>
    </location>
</feature>
<dbReference type="STRING" id="1524460.IX84_29120"/>
<comment type="caution">
    <text evidence="2">The sequence shown here is derived from an EMBL/GenBank/DDBJ whole genome shotgun (WGS) entry which is preliminary data.</text>
</comment>
<evidence type="ECO:0000313" key="2">
    <source>
        <dbReference type="EMBL" id="KGE85149.1"/>
    </source>
</evidence>
<evidence type="ECO:0000313" key="3">
    <source>
        <dbReference type="Proteomes" id="UP000029736"/>
    </source>
</evidence>
<dbReference type="AlphaFoldDB" id="A0A098RY91"/>
<name>A0A098RY91_9BACT</name>
<keyword evidence="3" id="KW-1185">Reference proteome</keyword>
<organism evidence="2 3">
    <name type="scientific">Phaeodactylibacter xiamenensis</name>
    <dbReference type="NCBI Taxonomy" id="1524460"/>
    <lineage>
        <taxon>Bacteria</taxon>
        <taxon>Pseudomonadati</taxon>
        <taxon>Bacteroidota</taxon>
        <taxon>Saprospiria</taxon>
        <taxon>Saprospirales</taxon>
        <taxon>Haliscomenobacteraceae</taxon>
        <taxon>Phaeodactylibacter</taxon>
    </lineage>
</organism>
<keyword evidence="1" id="KW-0472">Membrane</keyword>
<accession>A0A098RY91</accession>
<dbReference type="EMBL" id="JPOS01000092">
    <property type="protein sequence ID" value="KGE85149.1"/>
    <property type="molecule type" value="Genomic_DNA"/>
</dbReference>
<dbReference type="RefSeq" id="WP_044229114.1">
    <property type="nucleotide sequence ID" value="NZ_JBKAGJ010000011.1"/>
</dbReference>
<proteinExistence type="predicted"/>